<keyword evidence="3" id="KW-1185">Reference proteome</keyword>
<evidence type="ECO:0000313" key="2">
    <source>
        <dbReference type="EMBL" id="SAK72270.1"/>
    </source>
</evidence>
<evidence type="ECO:0000313" key="3">
    <source>
        <dbReference type="Proteomes" id="UP000054596"/>
    </source>
</evidence>
<evidence type="ECO:0000256" key="1">
    <source>
        <dbReference type="SAM" id="MobiDB-lite"/>
    </source>
</evidence>
<protein>
    <submittedName>
        <fullName evidence="2">Uncharacterized protein</fullName>
    </submittedName>
</protein>
<comment type="caution">
    <text evidence="2">The sequence shown here is derived from an EMBL/GenBank/DDBJ whole genome shotgun (WGS) entry which is preliminary data.</text>
</comment>
<accession>A0A158BQL6</accession>
<sequence length="65" mass="6901">MSSPKLPAGDERVSLGQKSQETGDVLIHKSGQESVADYDARQAAPSKKHAHKPVVRDHSKGGSHA</sequence>
<dbReference type="Proteomes" id="UP000054596">
    <property type="component" value="Unassembled WGS sequence"/>
</dbReference>
<dbReference type="STRING" id="1777143.AWB82_04419"/>
<proteinExistence type="predicted"/>
<dbReference type="AlphaFoldDB" id="A0A158BQL6"/>
<name>A0A158BQL6_9BURK</name>
<organism evidence="2 3">
    <name type="scientific">Caballeronia glebae</name>
    <dbReference type="NCBI Taxonomy" id="1777143"/>
    <lineage>
        <taxon>Bacteria</taxon>
        <taxon>Pseudomonadati</taxon>
        <taxon>Pseudomonadota</taxon>
        <taxon>Betaproteobacteria</taxon>
        <taxon>Burkholderiales</taxon>
        <taxon>Burkholderiaceae</taxon>
        <taxon>Caballeronia</taxon>
    </lineage>
</organism>
<reference evidence="2" key="1">
    <citation type="submission" date="2016-01" db="EMBL/GenBank/DDBJ databases">
        <authorList>
            <person name="Peeters C."/>
        </authorList>
    </citation>
    <scope>NUCLEOTIDE SEQUENCE [LARGE SCALE GENOMIC DNA]</scope>
    <source>
        <strain evidence="2">LMG 29325</strain>
    </source>
</reference>
<feature type="region of interest" description="Disordered" evidence="1">
    <location>
        <begin position="1"/>
        <end position="65"/>
    </location>
</feature>
<feature type="compositionally biased region" description="Basic and acidic residues" evidence="1">
    <location>
        <begin position="54"/>
        <end position="65"/>
    </location>
</feature>
<gene>
    <name evidence="2" type="ORF">AWB82_04419</name>
</gene>
<dbReference type="EMBL" id="FCOJ02000034">
    <property type="protein sequence ID" value="SAK72270.1"/>
    <property type="molecule type" value="Genomic_DNA"/>
</dbReference>